<dbReference type="InterPro" id="IPR033443">
    <property type="entry name" value="PROP1-like_PPR_dom"/>
</dbReference>
<feature type="region of interest" description="Disordered" evidence="3">
    <location>
        <begin position="164"/>
        <end position="185"/>
    </location>
</feature>
<dbReference type="PANTHER" id="PTHR47940">
    <property type="entry name" value="OS12G0283900 PROTEIN"/>
    <property type="match status" value="1"/>
</dbReference>
<name>A0AAW1GKW0_SAPOF</name>
<reference evidence="5" key="1">
    <citation type="submission" date="2024-03" db="EMBL/GenBank/DDBJ databases">
        <title>WGS assembly of Saponaria officinalis var. Norfolk2.</title>
        <authorList>
            <person name="Jenkins J."/>
            <person name="Shu S."/>
            <person name="Grimwood J."/>
            <person name="Barry K."/>
            <person name="Goodstein D."/>
            <person name="Schmutz J."/>
            <person name="Leebens-Mack J."/>
            <person name="Osbourn A."/>
        </authorList>
    </citation>
    <scope>NUCLEOTIDE SEQUENCE [LARGE SCALE GENOMIC DNA]</scope>
    <source>
        <strain evidence="5">JIC</strain>
    </source>
</reference>
<dbReference type="NCBIfam" id="TIGR00756">
    <property type="entry name" value="PPR"/>
    <property type="match status" value="4"/>
</dbReference>
<organism evidence="5 6">
    <name type="scientific">Saponaria officinalis</name>
    <name type="common">Common soapwort</name>
    <name type="synonym">Lychnis saponaria</name>
    <dbReference type="NCBI Taxonomy" id="3572"/>
    <lineage>
        <taxon>Eukaryota</taxon>
        <taxon>Viridiplantae</taxon>
        <taxon>Streptophyta</taxon>
        <taxon>Embryophyta</taxon>
        <taxon>Tracheophyta</taxon>
        <taxon>Spermatophyta</taxon>
        <taxon>Magnoliopsida</taxon>
        <taxon>eudicotyledons</taxon>
        <taxon>Gunneridae</taxon>
        <taxon>Pentapetalae</taxon>
        <taxon>Caryophyllales</taxon>
        <taxon>Caryophyllaceae</taxon>
        <taxon>Caryophylleae</taxon>
        <taxon>Saponaria</taxon>
    </lineage>
</organism>
<evidence type="ECO:0000256" key="1">
    <source>
        <dbReference type="ARBA" id="ARBA00022737"/>
    </source>
</evidence>
<dbReference type="EMBL" id="JBDFQZ010000014">
    <property type="protein sequence ID" value="KAK9664409.1"/>
    <property type="molecule type" value="Genomic_DNA"/>
</dbReference>
<proteinExistence type="predicted"/>
<evidence type="ECO:0000313" key="6">
    <source>
        <dbReference type="Proteomes" id="UP001443914"/>
    </source>
</evidence>
<dbReference type="AlphaFoldDB" id="A0AAW1GKW0"/>
<evidence type="ECO:0000256" key="2">
    <source>
        <dbReference type="PROSITE-ProRule" id="PRU00708"/>
    </source>
</evidence>
<feature type="compositionally biased region" description="Basic and acidic residues" evidence="3">
    <location>
        <begin position="173"/>
        <end position="185"/>
    </location>
</feature>
<gene>
    <name evidence="5" type="ORF">RND81_14G039500</name>
</gene>
<dbReference type="Proteomes" id="UP001443914">
    <property type="component" value="Unassembled WGS sequence"/>
</dbReference>
<evidence type="ECO:0000256" key="3">
    <source>
        <dbReference type="SAM" id="MobiDB-lite"/>
    </source>
</evidence>
<keyword evidence="6" id="KW-1185">Reference proteome</keyword>
<accession>A0AAW1GKW0</accession>
<feature type="repeat" description="PPR" evidence="2">
    <location>
        <begin position="79"/>
        <end position="113"/>
    </location>
</feature>
<dbReference type="InterPro" id="IPR053343">
    <property type="entry name" value="PSII_mRNA-binding_protein"/>
</dbReference>
<dbReference type="PROSITE" id="PS51375">
    <property type="entry name" value="PPR"/>
    <property type="match status" value="4"/>
</dbReference>
<sequence length="185" mass="20999">MEAKGLKPRSREWNAVLVACAKAAETSATVEIFKKMVERGEKPTKVSYGALLSALEKGKMYDEAIRVWEHMRKVGIEPNQYSYTIMASVYVGLENFSLVENIIKEMVSTGIAPTVVTFNAIISVCSRNGLGGEAYEWFQRIKAMNIHPNEITYEIWIYGRANDGKPRRRKPVNKWEIHAEQPTDD</sequence>
<dbReference type="Gene3D" id="1.25.40.10">
    <property type="entry name" value="Tetratricopeptide repeat domain"/>
    <property type="match status" value="2"/>
</dbReference>
<feature type="repeat" description="PPR" evidence="2">
    <location>
        <begin position="114"/>
        <end position="148"/>
    </location>
</feature>
<feature type="repeat" description="PPR" evidence="2">
    <location>
        <begin position="9"/>
        <end position="43"/>
    </location>
</feature>
<comment type="caution">
    <text evidence="5">The sequence shown here is derived from an EMBL/GenBank/DDBJ whole genome shotgun (WGS) entry which is preliminary data.</text>
</comment>
<feature type="repeat" description="PPR" evidence="2">
    <location>
        <begin position="44"/>
        <end position="78"/>
    </location>
</feature>
<keyword evidence="1" id="KW-0677">Repeat</keyword>
<dbReference type="InterPro" id="IPR002885">
    <property type="entry name" value="PPR_rpt"/>
</dbReference>
<evidence type="ECO:0000313" key="5">
    <source>
        <dbReference type="EMBL" id="KAK9664409.1"/>
    </source>
</evidence>
<dbReference type="InterPro" id="IPR011990">
    <property type="entry name" value="TPR-like_helical_dom_sf"/>
</dbReference>
<evidence type="ECO:0000259" key="4">
    <source>
        <dbReference type="Pfam" id="PF17177"/>
    </source>
</evidence>
<dbReference type="Pfam" id="PF17177">
    <property type="entry name" value="PPR_long"/>
    <property type="match status" value="1"/>
</dbReference>
<feature type="domain" description="PROP1-like PPR" evidence="4">
    <location>
        <begin position="13"/>
        <end position="157"/>
    </location>
</feature>
<protein>
    <recommendedName>
        <fullName evidence="4">PROP1-like PPR domain-containing protein</fullName>
    </recommendedName>
</protein>
<dbReference type="PANTHER" id="PTHR47940:SF1">
    <property type="entry name" value="PROTEIN LOW PHOTOSYNTHETIC EFFICIENCY 1, CHLOROPLASTIC"/>
    <property type="match status" value="1"/>
</dbReference>